<dbReference type="GO" id="GO:0003735">
    <property type="term" value="F:structural constituent of ribosome"/>
    <property type="evidence" value="ECO:0007669"/>
    <property type="project" value="EnsemblFungi"/>
</dbReference>
<dbReference type="OrthoDB" id="361383at2759"/>
<organism evidence="6 7">
    <name type="scientific">Bifiguratus adelaidae</name>
    <dbReference type="NCBI Taxonomy" id="1938954"/>
    <lineage>
        <taxon>Eukaryota</taxon>
        <taxon>Fungi</taxon>
        <taxon>Fungi incertae sedis</taxon>
        <taxon>Mucoromycota</taxon>
        <taxon>Mucoromycotina</taxon>
        <taxon>Endogonomycetes</taxon>
        <taxon>Endogonales</taxon>
        <taxon>Endogonales incertae sedis</taxon>
        <taxon>Bifiguratus</taxon>
    </lineage>
</organism>
<dbReference type="PANTHER" id="PTHR12934:SF11">
    <property type="entry name" value="LARGE RIBOSOMAL SUBUNIT PROTEIN UL15M"/>
    <property type="match status" value="1"/>
</dbReference>
<dbReference type="InterPro" id="IPR005749">
    <property type="entry name" value="Ribosomal_uL15_bac-type"/>
</dbReference>
<dbReference type="GO" id="GO:0006412">
    <property type="term" value="P:translation"/>
    <property type="evidence" value="ECO:0007669"/>
    <property type="project" value="InterPro"/>
</dbReference>
<dbReference type="InterPro" id="IPR021131">
    <property type="entry name" value="Ribosomal_uL15/eL18"/>
</dbReference>
<evidence type="ECO:0000256" key="2">
    <source>
        <dbReference type="ARBA" id="ARBA00022980"/>
    </source>
</evidence>
<proteinExistence type="inferred from homology"/>
<keyword evidence="3" id="KW-0687">Ribonucleoprotein</keyword>
<dbReference type="FunFam" id="3.100.10.10:FF:000011">
    <property type="entry name" value="50S ribosomal subunit protein L15"/>
    <property type="match status" value="1"/>
</dbReference>
<dbReference type="Proteomes" id="UP000242875">
    <property type="component" value="Unassembled WGS sequence"/>
</dbReference>
<reference evidence="6 7" key="1">
    <citation type="journal article" date="2017" name="Mycologia">
        <title>Bifiguratus adelaidae, gen. et sp. nov., a new member of Mucoromycotina in endophytic and soil-dwelling habitats.</title>
        <authorList>
            <person name="Torres-Cruz T.J."/>
            <person name="Billingsley Tobias T.L."/>
            <person name="Almatruk M."/>
            <person name="Hesse C."/>
            <person name="Kuske C.R."/>
            <person name="Desiro A."/>
            <person name="Benucci G.M."/>
            <person name="Bonito G."/>
            <person name="Stajich J.E."/>
            <person name="Dunlap C."/>
            <person name="Arnold A.E."/>
            <person name="Porras-Alfaro A."/>
        </authorList>
    </citation>
    <scope>NUCLEOTIDE SEQUENCE [LARGE SCALE GENOMIC DNA]</scope>
    <source>
        <strain evidence="6 7">AZ0501</strain>
    </source>
</reference>
<dbReference type="PANTHER" id="PTHR12934">
    <property type="entry name" value="50S RIBOSOMAL PROTEIN L15"/>
    <property type="match status" value="1"/>
</dbReference>
<evidence type="ECO:0000259" key="5">
    <source>
        <dbReference type="Pfam" id="PF00828"/>
    </source>
</evidence>
<feature type="region of interest" description="Disordered" evidence="4">
    <location>
        <begin position="45"/>
        <end position="90"/>
    </location>
</feature>
<protein>
    <recommendedName>
        <fullName evidence="5">Large ribosomal subunit protein uL15/eL18 domain-containing protein</fullName>
    </recommendedName>
</protein>
<dbReference type="GO" id="GO:0005762">
    <property type="term" value="C:mitochondrial large ribosomal subunit"/>
    <property type="evidence" value="ECO:0007669"/>
    <property type="project" value="EnsemblFungi"/>
</dbReference>
<dbReference type="HAMAP" id="MF_01341">
    <property type="entry name" value="Ribosomal_uL15"/>
    <property type="match status" value="1"/>
</dbReference>
<accession>A0A261Y581</accession>
<sequence>MLKQGLSACKGINASFARTLSTSRSALASGSIHLGNLADNEGAVTDRIRVGRGPGSGKGKTAGRGHKGQKARTGNGKPTPSFEGGQTPLVKRLPKRGFNNIHGKDYQPLNLDRLQHWIETGRIDASKTVTMKDLVDSRCIHKIEDGVKLLADGNEYFKTPIKIEVSRASRKAIKAIEGAGGEIVCRYYNQLGLRALLHPEKFVQTPKFPEPARRKEKEWYMNPANRGYLAGTEQSTATLSNQQI</sequence>
<evidence type="ECO:0000256" key="4">
    <source>
        <dbReference type="SAM" id="MobiDB-lite"/>
    </source>
</evidence>
<comment type="similarity">
    <text evidence="1">Belongs to the universal ribosomal protein uL15 family.</text>
</comment>
<comment type="caution">
    <text evidence="6">The sequence shown here is derived from an EMBL/GenBank/DDBJ whole genome shotgun (WGS) entry which is preliminary data.</text>
</comment>
<feature type="domain" description="Large ribosomal subunit protein uL15/eL18" evidence="5">
    <location>
        <begin position="108"/>
        <end position="184"/>
    </location>
</feature>
<evidence type="ECO:0000313" key="6">
    <source>
        <dbReference type="EMBL" id="OZJ05775.1"/>
    </source>
</evidence>
<dbReference type="Pfam" id="PF00828">
    <property type="entry name" value="Ribosomal_L27A"/>
    <property type="match status" value="1"/>
</dbReference>
<dbReference type="InterPro" id="IPR030878">
    <property type="entry name" value="Ribosomal_uL15"/>
</dbReference>
<dbReference type="SUPFAM" id="SSF52080">
    <property type="entry name" value="Ribosomal proteins L15p and L18e"/>
    <property type="match status" value="1"/>
</dbReference>
<keyword evidence="2" id="KW-0689">Ribosomal protein</keyword>
<dbReference type="NCBIfam" id="TIGR01071">
    <property type="entry name" value="rplO_bact"/>
    <property type="match status" value="1"/>
</dbReference>
<dbReference type="EMBL" id="MVBO01000010">
    <property type="protein sequence ID" value="OZJ05775.1"/>
    <property type="molecule type" value="Genomic_DNA"/>
</dbReference>
<name>A0A261Y581_9FUNG</name>
<dbReference type="Gene3D" id="3.100.10.10">
    <property type="match status" value="1"/>
</dbReference>
<dbReference type="InterPro" id="IPR036227">
    <property type="entry name" value="Ribosomal_uL15/eL18_sf"/>
</dbReference>
<evidence type="ECO:0000256" key="1">
    <source>
        <dbReference type="ARBA" id="ARBA00007320"/>
    </source>
</evidence>
<keyword evidence="7" id="KW-1185">Reference proteome</keyword>
<evidence type="ECO:0000256" key="3">
    <source>
        <dbReference type="ARBA" id="ARBA00023274"/>
    </source>
</evidence>
<gene>
    <name evidence="6" type="ORF">BZG36_01307</name>
</gene>
<evidence type="ECO:0000313" key="7">
    <source>
        <dbReference type="Proteomes" id="UP000242875"/>
    </source>
</evidence>
<dbReference type="AlphaFoldDB" id="A0A261Y581"/>
<feature type="compositionally biased region" description="Basic residues" evidence="4">
    <location>
        <begin position="61"/>
        <end position="70"/>
    </location>
</feature>